<evidence type="ECO:0000256" key="1">
    <source>
        <dbReference type="ARBA" id="ARBA00001947"/>
    </source>
</evidence>
<dbReference type="InterPro" id="IPR012548">
    <property type="entry name" value="MATCAP"/>
</dbReference>
<dbReference type="Proteomes" id="UP000295554">
    <property type="component" value="Unassembled WGS sequence"/>
</dbReference>
<evidence type="ECO:0000313" key="6">
    <source>
        <dbReference type="Proteomes" id="UP000295554"/>
    </source>
</evidence>
<gene>
    <name evidence="5" type="ORF">E2F43_18735</name>
</gene>
<dbReference type="InterPro" id="IPR012656">
    <property type="entry name" value="CHP02421_QEGLA"/>
</dbReference>
<name>A0A4R5LN04_9GAMM</name>
<keyword evidence="4" id="KW-0482">Metalloprotease</keyword>
<dbReference type="GO" id="GO:0006508">
    <property type="term" value="P:proteolysis"/>
    <property type="evidence" value="ECO:0007669"/>
    <property type="project" value="UniProtKB-KW"/>
</dbReference>
<dbReference type="NCBIfam" id="TIGR02421">
    <property type="entry name" value="QEGLA"/>
    <property type="match status" value="1"/>
</dbReference>
<reference evidence="5 6" key="1">
    <citation type="submission" date="2019-03" db="EMBL/GenBank/DDBJ databases">
        <title>Seongchinamella monodicae gen. nov., sp. nov., a novel member of the Gammaproteobacteria isolated from a tidal mudflat of beach.</title>
        <authorList>
            <person name="Yang H.G."/>
            <person name="Kang J.W."/>
            <person name="Lee S.D."/>
        </authorList>
    </citation>
    <scope>NUCLEOTIDE SEQUENCE [LARGE SCALE GENOMIC DNA]</scope>
    <source>
        <strain evidence="5 6">GH4-78</strain>
    </source>
</reference>
<comment type="cofactor">
    <cofactor evidence="1">
        <name>Zn(2+)</name>
        <dbReference type="ChEBI" id="CHEBI:29105"/>
    </cofactor>
</comment>
<comment type="caution">
    <text evidence="5">The sequence shown here is derived from an EMBL/GenBank/DDBJ whole genome shotgun (WGS) entry which is preliminary data.</text>
</comment>
<dbReference type="GO" id="GO:0080164">
    <property type="term" value="P:regulation of nitric oxide metabolic process"/>
    <property type="evidence" value="ECO:0007669"/>
    <property type="project" value="TreeGrafter"/>
</dbReference>
<dbReference type="EMBL" id="SMSE01000007">
    <property type="protein sequence ID" value="TDG11295.1"/>
    <property type="molecule type" value="Genomic_DNA"/>
</dbReference>
<sequence length="428" mass="48277">MVDSNPEYLEAVRELSNRIVEAQRPIRILDSIKWGPEIREGFFRGACRNQPAVDGDYYRRNNPLEFDPAAKRTELHAIERDISRKLGQLNPLAAIMRRYCREYATVVRMLEARGTDDFGVLSEELYGSASDVFHAGDPSLADLGMAMENTLVNLLSNESMREDEKTIAAESAVEMLNERLLRVFPDAGIRVLLNDQMTADAAAGSDYLKIRSDAWFNALDIDVLEVHEGWVHLGTTLNGTAQPWCTFLSKGPPSSTTTQEGLAVLTEILTLRSSPTRLYRLISRVRSVTLAEEGASFLEVFDYLRHMDINEEDSYSIAVRIFRGSTPQGRPFTKDLAYMRGFVQTYNYLRLAMSQGRLDTLPLLFCGKITLEDIKTYQMLTEEKVLVAPPFVPPHFADLKGLASWMSFSRFIASLNFDQLEADYGALL</sequence>
<dbReference type="PANTHER" id="PTHR31817">
    <property type="match status" value="1"/>
</dbReference>
<dbReference type="OrthoDB" id="9785840at2"/>
<evidence type="ECO:0000256" key="2">
    <source>
        <dbReference type="ARBA" id="ARBA00022670"/>
    </source>
</evidence>
<evidence type="ECO:0000256" key="3">
    <source>
        <dbReference type="ARBA" id="ARBA00022801"/>
    </source>
</evidence>
<keyword evidence="3" id="KW-0378">Hydrolase</keyword>
<dbReference type="AlphaFoldDB" id="A0A4R5LN04"/>
<dbReference type="SMART" id="SM01154">
    <property type="entry name" value="DUF1704"/>
    <property type="match status" value="1"/>
</dbReference>
<proteinExistence type="predicted"/>
<dbReference type="GO" id="GO:0008237">
    <property type="term" value="F:metallopeptidase activity"/>
    <property type="evidence" value="ECO:0007669"/>
    <property type="project" value="UniProtKB-KW"/>
</dbReference>
<organism evidence="5 6">
    <name type="scientific">Seongchinamella unica</name>
    <dbReference type="NCBI Taxonomy" id="2547392"/>
    <lineage>
        <taxon>Bacteria</taxon>
        <taxon>Pseudomonadati</taxon>
        <taxon>Pseudomonadota</taxon>
        <taxon>Gammaproteobacteria</taxon>
        <taxon>Cellvibrionales</taxon>
        <taxon>Halieaceae</taxon>
        <taxon>Seongchinamella</taxon>
    </lineage>
</organism>
<protein>
    <submittedName>
        <fullName evidence="5">Flavohemoglobin expression-modulating QEGLA motif protein</fullName>
    </submittedName>
</protein>
<evidence type="ECO:0000313" key="5">
    <source>
        <dbReference type="EMBL" id="TDG11295.1"/>
    </source>
</evidence>
<dbReference type="Pfam" id="PF08014">
    <property type="entry name" value="MATCAP"/>
    <property type="match status" value="1"/>
</dbReference>
<keyword evidence="6" id="KW-1185">Reference proteome</keyword>
<dbReference type="PANTHER" id="PTHR31817:SF0">
    <property type="entry name" value="CHROMOSOME UNDETERMINED SCAFFOLD_67, WHOLE GENOME SHOTGUN SEQUENCE"/>
    <property type="match status" value="1"/>
</dbReference>
<keyword evidence="2" id="KW-0645">Protease</keyword>
<evidence type="ECO:0000256" key="4">
    <source>
        <dbReference type="ARBA" id="ARBA00023049"/>
    </source>
</evidence>
<dbReference type="RefSeq" id="WP_133215620.1">
    <property type="nucleotide sequence ID" value="NZ_SMSE01000007.1"/>
</dbReference>
<accession>A0A4R5LN04</accession>